<name>A0A8C4TVC7_FALTI</name>
<comment type="catalytic activity">
    <reaction evidence="14">
        <text>chenodeoxycholate + NADP(+) = 7-oxolithocholate + NADPH + H(+)</text>
        <dbReference type="Rhea" id="RHEA:53820"/>
        <dbReference type="ChEBI" id="CHEBI:15378"/>
        <dbReference type="ChEBI" id="CHEBI:36234"/>
        <dbReference type="ChEBI" id="CHEBI:57783"/>
        <dbReference type="ChEBI" id="CHEBI:58349"/>
        <dbReference type="ChEBI" id="CHEBI:78605"/>
    </reaction>
    <physiologicalReaction direction="right-to-left" evidence="14">
        <dbReference type="Rhea" id="RHEA:53822"/>
    </physiologicalReaction>
</comment>
<evidence type="ECO:0000256" key="16">
    <source>
        <dbReference type="ARBA" id="ARBA00047608"/>
    </source>
</evidence>
<organism evidence="29 30">
    <name type="scientific">Falco tinnunculus</name>
    <name type="common">Common kestrel</name>
    <dbReference type="NCBI Taxonomy" id="100819"/>
    <lineage>
        <taxon>Eukaryota</taxon>
        <taxon>Metazoa</taxon>
        <taxon>Chordata</taxon>
        <taxon>Craniata</taxon>
        <taxon>Vertebrata</taxon>
        <taxon>Euteleostomi</taxon>
        <taxon>Archelosauria</taxon>
        <taxon>Archosauria</taxon>
        <taxon>Dinosauria</taxon>
        <taxon>Saurischia</taxon>
        <taxon>Theropoda</taxon>
        <taxon>Coelurosauria</taxon>
        <taxon>Aves</taxon>
        <taxon>Neognathae</taxon>
        <taxon>Neoaves</taxon>
        <taxon>Telluraves</taxon>
        <taxon>Australaves</taxon>
        <taxon>Falconiformes</taxon>
        <taxon>Falconidae</taxon>
        <taxon>Falco</taxon>
    </lineage>
</organism>
<evidence type="ECO:0000313" key="30">
    <source>
        <dbReference type="Proteomes" id="UP000694562"/>
    </source>
</evidence>
<dbReference type="GO" id="GO:0005789">
    <property type="term" value="C:endoplasmic reticulum membrane"/>
    <property type="evidence" value="ECO:0007669"/>
    <property type="project" value="UniProtKB-SubCell"/>
</dbReference>
<dbReference type="AlphaFoldDB" id="A0A8C4TVC7"/>
<dbReference type="Pfam" id="PF00106">
    <property type="entry name" value="adh_short"/>
    <property type="match status" value="1"/>
</dbReference>
<dbReference type="InterPro" id="IPR036291">
    <property type="entry name" value="NAD(P)-bd_dom_sf"/>
</dbReference>
<keyword evidence="8 28" id="KW-0472">Membrane</keyword>
<evidence type="ECO:0000256" key="2">
    <source>
        <dbReference type="ARBA" id="ARBA00006484"/>
    </source>
</evidence>
<comment type="catalytic activity">
    <reaction evidence="27">
        <text>7-oxopregnenolone + NADPH + H(+) = 7beta-hydroxypregnenolone + NADP(+)</text>
        <dbReference type="Rhea" id="RHEA:69436"/>
        <dbReference type="ChEBI" id="CHEBI:15378"/>
        <dbReference type="ChEBI" id="CHEBI:57783"/>
        <dbReference type="ChEBI" id="CHEBI:58349"/>
        <dbReference type="ChEBI" id="CHEBI:183806"/>
        <dbReference type="ChEBI" id="CHEBI:183807"/>
    </reaction>
    <physiologicalReaction direction="left-to-right" evidence="27">
        <dbReference type="Rhea" id="RHEA:69437"/>
    </physiologicalReaction>
</comment>
<evidence type="ECO:0000256" key="17">
    <source>
        <dbReference type="ARBA" id="ARBA00047749"/>
    </source>
</evidence>
<evidence type="ECO:0000256" key="23">
    <source>
        <dbReference type="ARBA" id="ARBA00048678"/>
    </source>
</evidence>
<dbReference type="FunFam" id="3.40.50.720:FF:000329">
    <property type="entry name" value="Corticosteroid 11-beta-dehydrogenase isozyme 1"/>
    <property type="match status" value="1"/>
</dbReference>
<evidence type="ECO:0000256" key="11">
    <source>
        <dbReference type="ARBA" id="ARBA00040963"/>
    </source>
</evidence>
<accession>A0A8C4TVC7</accession>
<feature type="transmembrane region" description="Helical" evidence="28">
    <location>
        <begin position="57"/>
        <end position="75"/>
    </location>
</feature>
<evidence type="ECO:0000256" key="1">
    <source>
        <dbReference type="ARBA" id="ARBA00004648"/>
    </source>
</evidence>
<comment type="catalytic activity">
    <reaction evidence="21">
        <text>7-oxocholesterol + NADPH + H(+) = 7beta-hydroxycholesterol + NADP(+)</text>
        <dbReference type="Rhea" id="RHEA:68656"/>
        <dbReference type="ChEBI" id="CHEBI:15378"/>
        <dbReference type="ChEBI" id="CHEBI:42989"/>
        <dbReference type="ChEBI" id="CHEBI:57783"/>
        <dbReference type="ChEBI" id="CHEBI:58349"/>
        <dbReference type="ChEBI" id="CHEBI:64294"/>
    </reaction>
    <physiologicalReaction direction="left-to-right" evidence="21">
        <dbReference type="Rhea" id="RHEA:68657"/>
    </physiologicalReaction>
</comment>
<evidence type="ECO:0000256" key="15">
    <source>
        <dbReference type="ARBA" id="ARBA00047373"/>
    </source>
</evidence>
<dbReference type="InterPro" id="IPR002347">
    <property type="entry name" value="SDR_fam"/>
</dbReference>
<dbReference type="GO" id="GO:0006706">
    <property type="term" value="P:steroid catabolic process"/>
    <property type="evidence" value="ECO:0007669"/>
    <property type="project" value="TreeGrafter"/>
</dbReference>
<evidence type="ECO:0000256" key="22">
    <source>
        <dbReference type="ARBA" id="ARBA00048661"/>
    </source>
</evidence>
<comment type="catalytic activity">
    <reaction evidence="24">
        <text>tauroursodeoxycholate + NADP(+) = 7-oxotaurolithocholate + NADPH + H(+)</text>
        <dbReference type="Rhea" id="RHEA:68980"/>
        <dbReference type="ChEBI" id="CHEBI:15378"/>
        <dbReference type="ChEBI" id="CHEBI:57783"/>
        <dbReference type="ChEBI" id="CHEBI:58349"/>
        <dbReference type="ChEBI" id="CHEBI:132028"/>
        <dbReference type="ChEBI" id="CHEBI:137724"/>
    </reaction>
    <physiologicalReaction direction="right-to-left" evidence="24">
        <dbReference type="Rhea" id="RHEA:68982"/>
    </physiologicalReaction>
</comment>
<keyword evidence="30" id="KW-1185">Reference proteome</keyword>
<evidence type="ECO:0000256" key="13">
    <source>
        <dbReference type="ARBA" id="ARBA00041676"/>
    </source>
</evidence>
<evidence type="ECO:0000256" key="21">
    <source>
        <dbReference type="ARBA" id="ARBA00048585"/>
    </source>
</evidence>
<keyword evidence="5" id="KW-0256">Endoplasmic reticulum</keyword>
<dbReference type="OMA" id="FNGDVEH"/>
<comment type="subunit">
    <text evidence="3">Homodimer.</text>
</comment>
<dbReference type="SUPFAM" id="SSF51735">
    <property type="entry name" value="NAD(P)-binding Rossmann-fold domains"/>
    <property type="match status" value="1"/>
</dbReference>
<dbReference type="PRINTS" id="PR00081">
    <property type="entry name" value="GDHRDH"/>
</dbReference>
<evidence type="ECO:0000256" key="4">
    <source>
        <dbReference type="ARBA" id="ARBA00022692"/>
    </source>
</evidence>
<dbReference type="EC" id="1.1.1.146" evidence="9"/>
<dbReference type="Gene3D" id="3.40.50.720">
    <property type="entry name" value="NAD(P)-binding Rossmann-like Domain"/>
    <property type="match status" value="1"/>
</dbReference>
<comment type="catalytic activity">
    <reaction evidence="22">
        <text>glycochenodeoxycholate + NADP(+) = 7-oxoglycolithocholate + NADPH + H(+)</text>
        <dbReference type="Rhea" id="RHEA:65056"/>
        <dbReference type="ChEBI" id="CHEBI:15378"/>
        <dbReference type="ChEBI" id="CHEBI:36252"/>
        <dbReference type="ChEBI" id="CHEBI:57783"/>
        <dbReference type="ChEBI" id="CHEBI:58349"/>
        <dbReference type="ChEBI" id="CHEBI:137818"/>
    </reaction>
    <physiologicalReaction direction="right-to-left" evidence="22">
        <dbReference type="Rhea" id="RHEA:65058"/>
    </physiologicalReaction>
</comment>
<evidence type="ECO:0000256" key="25">
    <source>
        <dbReference type="ARBA" id="ARBA00049300"/>
    </source>
</evidence>
<evidence type="ECO:0000256" key="6">
    <source>
        <dbReference type="ARBA" id="ARBA00022989"/>
    </source>
</evidence>
<evidence type="ECO:0000256" key="7">
    <source>
        <dbReference type="ARBA" id="ARBA00023002"/>
    </source>
</evidence>
<comment type="catalytic activity">
    <reaction evidence="20">
        <text>an 11beta-hydroxysteroid + NADP(+) = an 11-oxosteroid + NADPH + H(+)</text>
        <dbReference type="Rhea" id="RHEA:11388"/>
        <dbReference type="ChEBI" id="CHEBI:15378"/>
        <dbReference type="ChEBI" id="CHEBI:35346"/>
        <dbReference type="ChEBI" id="CHEBI:47787"/>
        <dbReference type="ChEBI" id="CHEBI:57783"/>
        <dbReference type="ChEBI" id="CHEBI:58349"/>
        <dbReference type="EC" id="1.1.1.146"/>
    </reaction>
    <physiologicalReaction direction="left-to-right" evidence="20">
        <dbReference type="Rhea" id="RHEA:11389"/>
    </physiologicalReaction>
    <physiologicalReaction direction="right-to-left" evidence="20">
        <dbReference type="Rhea" id="RHEA:11390"/>
    </physiologicalReaction>
</comment>
<evidence type="ECO:0000256" key="18">
    <source>
        <dbReference type="ARBA" id="ARBA00048060"/>
    </source>
</evidence>
<keyword evidence="4 28" id="KW-0812">Transmembrane</keyword>
<comment type="catalytic activity">
    <reaction evidence="26">
        <text>7-oxolithocholate + NADPH + H(+) = ursodeoxycholate + NADP(+)</text>
        <dbReference type="Rhea" id="RHEA:47540"/>
        <dbReference type="ChEBI" id="CHEBI:15378"/>
        <dbReference type="ChEBI" id="CHEBI:57783"/>
        <dbReference type="ChEBI" id="CHEBI:58349"/>
        <dbReference type="ChEBI" id="CHEBI:78604"/>
        <dbReference type="ChEBI" id="CHEBI:78605"/>
    </reaction>
    <physiologicalReaction direction="left-to-right" evidence="26">
        <dbReference type="Rhea" id="RHEA:47541"/>
    </physiologicalReaction>
</comment>
<evidence type="ECO:0000256" key="26">
    <source>
        <dbReference type="ARBA" id="ARBA00049462"/>
    </source>
</evidence>
<comment type="catalytic activity">
    <reaction evidence="15">
        <text>3beta-hydroxy-5alpha-androstane-7,17-dione + NADPH + H(+) = 3beta,7beta-dihydroxy-5alpha-androstan-17-one + NADP(+)</text>
        <dbReference type="Rhea" id="RHEA:69456"/>
        <dbReference type="ChEBI" id="CHEBI:15378"/>
        <dbReference type="ChEBI" id="CHEBI:57783"/>
        <dbReference type="ChEBI" id="CHEBI:58349"/>
        <dbReference type="ChEBI" id="CHEBI:79834"/>
        <dbReference type="ChEBI" id="CHEBI:183809"/>
    </reaction>
    <physiologicalReaction direction="left-to-right" evidence="15">
        <dbReference type="Rhea" id="RHEA:69457"/>
    </physiologicalReaction>
</comment>
<evidence type="ECO:0000256" key="27">
    <source>
        <dbReference type="ARBA" id="ARBA00049520"/>
    </source>
</evidence>
<dbReference type="GO" id="GO:0047022">
    <property type="term" value="F:7-beta-hydroxysteroid dehydrogenase (NADP+) activity"/>
    <property type="evidence" value="ECO:0007669"/>
    <property type="project" value="UniProtKB-EC"/>
</dbReference>
<keyword evidence="6 28" id="KW-1133">Transmembrane helix</keyword>
<dbReference type="GO" id="GO:0005496">
    <property type="term" value="F:steroid binding"/>
    <property type="evidence" value="ECO:0007669"/>
    <property type="project" value="TreeGrafter"/>
</dbReference>
<dbReference type="PROSITE" id="PS00061">
    <property type="entry name" value="ADH_SHORT"/>
    <property type="match status" value="1"/>
</dbReference>
<evidence type="ECO:0000256" key="20">
    <source>
        <dbReference type="ARBA" id="ARBA00048376"/>
    </source>
</evidence>
<evidence type="ECO:0000256" key="28">
    <source>
        <dbReference type="SAM" id="Phobius"/>
    </source>
</evidence>
<dbReference type="Proteomes" id="UP000694562">
    <property type="component" value="Unplaced"/>
</dbReference>
<evidence type="ECO:0000256" key="3">
    <source>
        <dbReference type="ARBA" id="ARBA00011738"/>
    </source>
</evidence>
<evidence type="ECO:0000256" key="14">
    <source>
        <dbReference type="ARBA" id="ARBA00047269"/>
    </source>
</evidence>
<evidence type="ECO:0000256" key="8">
    <source>
        <dbReference type="ARBA" id="ARBA00023136"/>
    </source>
</evidence>
<dbReference type="Ensembl" id="ENSFTIT00000002699.1">
    <property type="protein sequence ID" value="ENSFTIP00000002576.1"/>
    <property type="gene ID" value="ENSFTIG00000001810.1"/>
</dbReference>
<comment type="subcellular location">
    <subcellularLocation>
        <location evidence="1">Endoplasmic reticulum membrane</location>
        <topology evidence="1">Single-pass type II membrane protein</topology>
    </subcellularLocation>
</comment>
<dbReference type="EC" id="1.1.1.201" evidence="10"/>
<proteinExistence type="inferred from homology"/>
<dbReference type="GO" id="GO:0070524">
    <property type="term" value="F:11-beta-hydroxysteroid dehydrogenase (NADP+) activity"/>
    <property type="evidence" value="ECO:0007669"/>
    <property type="project" value="UniProtKB-EC"/>
</dbReference>
<evidence type="ECO:0000256" key="9">
    <source>
        <dbReference type="ARBA" id="ARBA00038971"/>
    </source>
</evidence>
<comment type="similarity">
    <text evidence="2">Belongs to the short-chain dehydrogenases/reductases (SDR) family.</text>
</comment>
<dbReference type="PANTHER" id="PTHR44279">
    <property type="entry name" value="HYDROXYSTEROID (11-BETA) DEHYDROGENASE 1-LIKE B-RELATED"/>
    <property type="match status" value="1"/>
</dbReference>
<dbReference type="PANTHER" id="PTHR44279:SF1">
    <property type="entry name" value="11-BETA-HYDROXYSTEROID DEHYDROGENASE 1"/>
    <property type="match status" value="1"/>
</dbReference>
<comment type="catalytic activity">
    <reaction evidence="16">
        <text>3beta-hydroxy-5-androstene-7,17-dione + NADPH + H(+) = 3beta,7beta-dihydroxyandrost-5-en-17-one + NADP(+)</text>
        <dbReference type="Rhea" id="RHEA:69452"/>
        <dbReference type="ChEBI" id="CHEBI:15378"/>
        <dbReference type="ChEBI" id="CHEBI:57783"/>
        <dbReference type="ChEBI" id="CHEBI:58349"/>
        <dbReference type="ChEBI" id="CHEBI:183368"/>
        <dbReference type="ChEBI" id="CHEBI:183808"/>
    </reaction>
    <physiologicalReaction direction="left-to-right" evidence="16">
        <dbReference type="Rhea" id="RHEA:69453"/>
    </physiologicalReaction>
</comment>
<comment type="catalytic activity">
    <reaction evidence="19">
        <text>taurochenodeoxycholate + NADP(+) = 7-oxotaurolithocholate + NADPH + H(+)</text>
        <dbReference type="Rhea" id="RHEA:65060"/>
        <dbReference type="ChEBI" id="CHEBI:9407"/>
        <dbReference type="ChEBI" id="CHEBI:15378"/>
        <dbReference type="ChEBI" id="CHEBI:57783"/>
        <dbReference type="ChEBI" id="CHEBI:58349"/>
        <dbReference type="ChEBI" id="CHEBI:137724"/>
    </reaction>
    <physiologicalReaction direction="right-to-left" evidence="19">
        <dbReference type="Rhea" id="RHEA:65062"/>
    </physiologicalReaction>
</comment>
<comment type="catalytic activity">
    <reaction evidence="25">
        <text>a 7beta-hydroxysteroid + NADP(+) = a 7-oxosteroid + NADPH + H(+)</text>
        <dbReference type="Rhea" id="RHEA:20233"/>
        <dbReference type="ChEBI" id="CHEBI:15378"/>
        <dbReference type="ChEBI" id="CHEBI:35349"/>
        <dbReference type="ChEBI" id="CHEBI:47789"/>
        <dbReference type="ChEBI" id="CHEBI:57783"/>
        <dbReference type="ChEBI" id="CHEBI:58349"/>
        <dbReference type="EC" id="1.1.1.201"/>
    </reaction>
    <physiologicalReaction direction="right-to-left" evidence="25">
        <dbReference type="Rhea" id="RHEA:20235"/>
    </physiologicalReaction>
</comment>
<evidence type="ECO:0000313" key="29">
    <source>
        <dbReference type="Ensembl" id="ENSFTIP00000002576.1"/>
    </source>
</evidence>
<dbReference type="OrthoDB" id="1933717at2759"/>
<comment type="catalytic activity">
    <reaction evidence="23">
        <text>3beta,7alpha-dihydroxyandrost-5-en-17-one + NADP(+) = 3beta-hydroxy-5-androstene-7,17-dione + NADPH + H(+)</text>
        <dbReference type="Rhea" id="RHEA:69440"/>
        <dbReference type="ChEBI" id="CHEBI:15378"/>
        <dbReference type="ChEBI" id="CHEBI:57783"/>
        <dbReference type="ChEBI" id="CHEBI:58349"/>
        <dbReference type="ChEBI" id="CHEBI:81471"/>
        <dbReference type="ChEBI" id="CHEBI:183808"/>
    </reaction>
    <physiologicalReaction direction="left-to-right" evidence="23">
        <dbReference type="Rhea" id="RHEA:69441"/>
    </physiologicalReaction>
</comment>
<evidence type="ECO:0000256" key="5">
    <source>
        <dbReference type="ARBA" id="ARBA00022824"/>
    </source>
</evidence>
<dbReference type="InterPro" id="IPR051253">
    <property type="entry name" value="11-beta-HSD"/>
</dbReference>
<dbReference type="CDD" id="cd05332">
    <property type="entry name" value="11beta-HSD1_like_SDR_c"/>
    <property type="match status" value="1"/>
</dbReference>
<comment type="catalytic activity">
    <reaction evidence="17">
        <text>corticosterone + NADP(+) = 11-dehydrocorticosterone + NADPH + H(+)</text>
        <dbReference type="Rhea" id="RHEA:42200"/>
        <dbReference type="ChEBI" id="CHEBI:15378"/>
        <dbReference type="ChEBI" id="CHEBI:16827"/>
        <dbReference type="ChEBI" id="CHEBI:57783"/>
        <dbReference type="ChEBI" id="CHEBI:58349"/>
        <dbReference type="ChEBI" id="CHEBI:78600"/>
    </reaction>
    <physiologicalReaction direction="left-to-right" evidence="17">
        <dbReference type="Rhea" id="RHEA:42201"/>
    </physiologicalReaction>
    <physiologicalReaction direction="right-to-left" evidence="17">
        <dbReference type="Rhea" id="RHEA:42202"/>
    </physiologicalReaction>
</comment>
<dbReference type="InterPro" id="IPR020904">
    <property type="entry name" value="Sc_DH/Rdtase_CS"/>
</dbReference>
<evidence type="ECO:0000256" key="12">
    <source>
        <dbReference type="ARBA" id="ARBA00041539"/>
    </source>
</evidence>
<keyword evidence="7" id="KW-0560">Oxidoreductase</keyword>
<evidence type="ECO:0000256" key="24">
    <source>
        <dbReference type="ARBA" id="ARBA00048702"/>
    </source>
</evidence>
<evidence type="ECO:0000256" key="19">
    <source>
        <dbReference type="ARBA" id="ARBA00048061"/>
    </source>
</evidence>
<evidence type="ECO:0000256" key="10">
    <source>
        <dbReference type="ARBA" id="ARBA00039048"/>
    </source>
</evidence>
<sequence length="396" mass="43701">MFAKSQEAQRKGPTDTANLCKIRTRAKLQSLPAPFTTHSQSHGACCSCLYCCRGMGLLLKFFIPLLGLVLAFYFYSAPENFNEEMLRGKRVIVTGASSGIGEQMAYHLARMEAHLLLTARTEAKLQKVVERCLQLGAASARYVSGSMEDTAFPEVVVREAENTWGGLDMLILNHIGYSYFSYFNGDVGHVRKLLEINFLSYVAMTVSALPMLKESEGSIVVVSSVAGKIGSPFAAPYSATKFALDGFFSSLRHELITDQVNVSITLCILGYIDTENAVRAVSHAIRGTPAPKEECALEIIKSGTLRQRELHYPSSACPFPHHWGSPMLMHPGSLRRDAPEDYNTQHENILFSNKLLQLAFSNQDALQRSSRWQDLLPVSCSPAGTTPPSKPQQQRC</sequence>
<protein>
    <recommendedName>
        <fullName evidence="11">11-beta-hydroxysteroid dehydrogenase 1</fullName>
        <ecNumber evidence="9">1.1.1.146</ecNumber>
        <ecNumber evidence="10">1.1.1.201</ecNumber>
    </recommendedName>
    <alternativeName>
        <fullName evidence="13">7-oxosteroid reductase</fullName>
    </alternativeName>
    <alternativeName>
        <fullName evidence="12">Corticosteroid 11-beta-dehydrogenase isozyme 1</fullName>
    </alternativeName>
</protein>
<comment type="catalytic activity">
    <reaction evidence="18">
        <text>glycoursodeoxycholate + NADP(+) = 7-oxoglycolithocholate + NADPH + H(+)</text>
        <dbReference type="Rhea" id="RHEA:68976"/>
        <dbReference type="ChEBI" id="CHEBI:15378"/>
        <dbReference type="ChEBI" id="CHEBI:57783"/>
        <dbReference type="ChEBI" id="CHEBI:58349"/>
        <dbReference type="ChEBI" id="CHEBI:132030"/>
        <dbReference type="ChEBI" id="CHEBI:137818"/>
    </reaction>
    <physiologicalReaction direction="right-to-left" evidence="18">
        <dbReference type="Rhea" id="RHEA:68978"/>
    </physiologicalReaction>
</comment>
<reference evidence="29" key="1">
    <citation type="submission" date="2025-08" db="UniProtKB">
        <authorList>
            <consortium name="Ensembl"/>
        </authorList>
    </citation>
    <scope>IDENTIFICATION</scope>
</reference>
<reference evidence="29" key="2">
    <citation type="submission" date="2025-09" db="UniProtKB">
        <authorList>
            <consortium name="Ensembl"/>
        </authorList>
    </citation>
    <scope>IDENTIFICATION</scope>
</reference>